<evidence type="ECO:0000256" key="1">
    <source>
        <dbReference type="SAM" id="MobiDB-lite"/>
    </source>
</evidence>
<evidence type="ECO:0000313" key="3">
    <source>
        <dbReference type="Proteomes" id="UP000481339"/>
    </source>
</evidence>
<reference evidence="2 3" key="1">
    <citation type="submission" date="2019-09" db="EMBL/GenBank/DDBJ databases">
        <title>Phylogeny of genus Pseudoclavibacter and closely related genus.</title>
        <authorList>
            <person name="Li Y."/>
        </authorList>
    </citation>
    <scope>NUCLEOTIDE SEQUENCE [LARGE SCALE GENOMIC DNA]</scope>
    <source>
        <strain evidence="2 3">JCM 16921</strain>
    </source>
</reference>
<gene>
    <name evidence="2" type="ORF">F8O02_07195</name>
</gene>
<name>A0A7C8FI66_9MICO</name>
<dbReference type="AlphaFoldDB" id="A0A7C8FI66"/>
<feature type="compositionally biased region" description="Basic and acidic residues" evidence="1">
    <location>
        <begin position="1"/>
        <end position="10"/>
    </location>
</feature>
<organism evidence="2 3">
    <name type="scientific">Pseudoclavibacter caeni</name>
    <dbReference type="NCBI Taxonomy" id="908846"/>
    <lineage>
        <taxon>Bacteria</taxon>
        <taxon>Bacillati</taxon>
        <taxon>Actinomycetota</taxon>
        <taxon>Actinomycetes</taxon>
        <taxon>Micrococcales</taxon>
        <taxon>Microbacteriaceae</taxon>
        <taxon>Pseudoclavibacter</taxon>
    </lineage>
</organism>
<proteinExistence type="predicted"/>
<comment type="caution">
    <text evidence="2">The sequence shown here is derived from an EMBL/GenBank/DDBJ whole genome shotgun (WGS) entry which is preliminary data.</text>
</comment>
<accession>A0A7C8FI66</accession>
<dbReference type="EMBL" id="WBKA01000005">
    <property type="protein sequence ID" value="KAB1631718.1"/>
    <property type="molecule type" value="Genomic_DNA"/>
</dbReference>
<feature type="region of interest" description="Disordered" evidence="1">
    <location>
        <begin position="1"/>
        <end position="72"/>
    </location>
</feature>
<protein>
    <submittedName>
        <fullName evidence="2">Uncharacterized protein</fullName>
    </submittedName>
</protein>
<sequence>MNARRDDQHNRARAAAARRDAAHDADLEQLWQDESPSTARHTEVADQVDGELGTRRRADRDPEQGADGVAGR</sequence>
<feature type="compositionally biased region" description="Basic and acidic residues" evidence="1">
    <location>
        <begin position="17"/>
        <end position="26"/>
    </location>
</feature>
<dbReference type="RefSeq" id="WP_158036571.1">
    <property type="nucleotide sequence ID" value="NZ_BAAAZV010000011.1"/>
</dbReference>
<dbReference type="Proteomes" id="UP000481339">
    <property type="component" value="Unassembled WGS sequence"/>
</dbReference>
<dbReference type="OrthoDB" id="5125825at2"/>
<feature type="compositionally biased region" description="Basic and acidic residues" evidence="1">
    <location>
        <begin position="52"/>
        <end position="63"/>
    </location>
</feature>
<evidence type="ECO:0000313" key="2">
    <source>
        <dbReference type="EMBL" id="KAB1631718.1"/>
    </source>
</evidence>
<keyword evidence="3" id="KW-1185">Reference proteome</keyword>